<dbReference type="GO" id="GO:0016747">
    <property type="term" value="F:acyltransferase activity, transferring groups other than amino-acyl groups"/>
    <property type="evidence" value="ECO:0007669"/>
    <property type="project" value="InterPro"/>
</dbReference>
<dbReference type="InterPro" id="IPR052728">
    <property type="entry name" value="O2_lipid_transport_reg"/>
</dbReference>
<dbReference type="Pfam" id="PF01757">
    <property type="entry name" value="Acyl_transf_3"/>
    <property type="match status" value="1"/>
</dbReference>
<name>A0A8X6UWD3_NEPPI</name>
<dbReference type="InterPro" id="IPR002656">
    <property type="entry name" value="Acyl_transf_3_dom"/>
</dbReference>
<keyword evidence="4" id="KW-1185">Reference proteome</keyword>
<feature type="transmembrane region" description="Helical" evidence="1">
    <location>
        <begin position="190"/>
        <end position="210"/>
    </location>
</feature>
<feature type="domain" description="Acyltransferase 3" evidence="2">
    <location>
        <begin position="185"/>
        <end position="302"/>
    </location>
</feature>
<protein>
    <submittedName>
        <fullName evidence="3">Nose resistant to fluoxetine protein 6</fullName>
    </submittedName>
</protein>
<dbReference type="Proteomes" id="UP000887013">
    <property type="component" value="Unassembled WGS sequence"/>
</dbReference>
<proteinExistence type="predicted"/>
<dbReference type="EMBL" id="BMAW01038608">
    <property type="protein sequence ID" value="GFU52734.1"/>
    <property type="molecule type" value="Genomic_DNA"/>
</dbReference>
<evidence type="ECO:0000259" key="2">
    <source>
        <dbReference type="Pfam" id="PF01757"/>
    </source>
</evidence>
<accession>A0A8X6UWD3</accession>
<feature type="transmembrane region" description="Helical" evidence="1">
    <location>
        <begin position="274"/>
        <end position="292"/>
    </location>
</feature>
<gene>
    <name evidence="3" type="primary">nrf-6_8</name>
    <name evidence="3" type="ORF">NPIL_603271</name>
</gene>
<reference evidence="3" key="1">
    <citation type="submission" date="2020-08" db="EMBL/GenBank/DDBJ databases">
        <title>Multicomponent nature underlies the extraordinary mechanical properties of spider dragline silk.</title>
        <authorList>
            <person name="Kono N."/>
            <person name="Nakamura H."/>
            <person name="Mori M."/>
            <person name="Yoshida Y."/>
            <person name="Ohtoshi R."/>
            <person name="Malay A.D."/>
            <person name="Moran D.A.P."/>
            <person name="Tomita M."/>
            <person name="Numata K."/>
            <person name="Arakawa K."/>
        </authorList>
    </citation>
    <scope>NUCLEOTIDE SEQUENCE</scope>
</reference>
<feature type="non-terminal residue" evidence="3">
    <location>
        <position position="327"/>
    </location>
</feature>
<dbReference type="OrthoDB" id="6432284at2759"/>
<comment type="caution">
    <text evidence="3">The sequence shown here is derived from an EMBL/GenBank/DDBJ whole genome shotgun (WGS) entry which is preliminary data.</text>
</comment>
<evidence type="ECO:0000313" key="4">
    <source>
        <dbReference type="Proteomes" id="UP000887013"/>
    </source>
</evidence>
<sequence>MQRVIARRNLECFFTPKGGCRIYFVKLNTTQEFLDMDKCTTEYCYIKDEWQNSVIMMGYHIKRKLEAVENGSVTIQQSPPKPLTNEALYMIFVILAFVVLAAVGTLLTIYDYFCKECKEKTNSNGILKQKDAAQNGYHVEDQQISFDTPSDSGWLNTSKSFFNCFCVITNGKKIFQTSSTEDPLYCLHGIRLFCTVCIIISHCIGFYVYISNGFSSKGFFSNWYSQYLLAVHNAITVFFVLGGFLNAFSFFHYYEKMKGNIPYLLFYLNRFRRITPVHLLVIGVFTTLFSYTGSGPIWPRFTTHPTCKDYWWRDLFYITNFWSVSEQ</sequence>
<dbReference type="PANTHER" id="PTHR11161">
    <property type="entry name" value="O-ACYLTRANSFERASE"/>
    <property type="match status" value="1"/>
</dbReference>
<keyword evidence="1" id="KW-0812">Transmembrane</keyword>
<feature type="transmembrane region" description="Helical" evidence="1">
    <location>
        <begin position="230"/>
        <end position="254"/>
    </location>
</feature>
<evidence type="ECO:0000256" key="1">
    <source>
        <dbReference type="SAM" id="Phobius"/>
    </source>
</evidence>
<feature type="transmembrane region" description="Helical" evidence="1">
    <location>
        <begin position="87"/>
        <end position="110"/>
    </location>
</feature>
<keyword evidence="1" id="KW-1133">Transmembrane helix</keyword>
<evidence type="ECO:0000313" key="3">
    <source>
        <dbReference type="EMBL" id="GFU52734.1"/>
    </source>
</evidence>
<keyword evidence="1" id="KW-0472">Membrane</keyword>
<organism evidence="3 4">
    <name type="scientific">Nephila pilipes</name>
    <name type="common">Giant wood spider</name>
    <name type="synonym">Nephila maculata</name>
    <dbReference type="NCBI Taxonomy" id="299642"/>
    <lineage>
        <taxon>Eukaryota</taxon>
        <taxon>Metazoa</taxon>
        <taxon>Ecdysozoa</taxon>
        <taxon>Arthropoda</taxon>
        <taxon>Chelicerata</taxon>
        <taxon>Arachnida</taxon>
        <taxon>Araneae</taxon>
        <taxon>Araneomorphae</taxon>
        <taxon>Entelegynae</taxon>
        <taxon>Araneoidea</taxon>
        <taxon>Nephilidae</taxon>
        <taxon>Nephila</taxon>
    </lineage>
</organism>
<dbReference type="AlphaFoldDB" id="A0A8X6UWD3"/>
<dbReference type="PANTHER" id="PTHR11161:SF0">
    <property type="entry name" value="O-ACYLTRANSFERASE LIKE PROTEIN"/>
    <property type="match status" value="1"/>
</dbReference>